<dbReference type="AlphaFoldDB" id="A0A0A8YER5"/>
<dbReference type="EMBL" id="GBRH01274220">
    <property type="protein sequence ID" value="JAD23675.1"/>
    <property type="molecule type" value="Transcribed_RNA"/>
</dbReference>
<name>A0A0A8YER5_ARUDO</name>
<organism evidence="1">
    <name type="scientific">Arundo donax</name>
    <name type="common">Giant reed</name>
    <name type="synonym">Donax arundinaceus</name>
    <dbReference type="NCBI Taxonomy" id="35708"/>
    <lineage>
        <taxon>Eukaryota</taxon>
        <taxon>Viridiplantae</taxon>
        <taxon>Streptophyta</taxon>
        <taxon>Embryophyta</taxon>
        <taxon>Tracheophyta</taxon>
        <taxon>Spermatophyta</taxon>
        <taxon>Magnoliopsida</taxon>
        <taxon>Liliopsida</taxon>
        <taxon>Poales</taxon>
        <taxon>Poaceae</taxon>
        <taxon>PACMAD clade</taxon>
        <taxon>Arundinoideae</taxon>
        <taxon>Arundineae</taxon>
        <taxon>Arundo</taxon>
    </lineage>
</organism>
<accession>A0A0A8YER5</accession>
<sequence length="16" mass="1830">MHPQLLDCLMSGLDKE</sequence>
<reference evidence="1" key="1">
    <citation type="submission" date="2014-09" db="EMBL/GenBank/DDBJ databases">
        <authorList>
            <person name="Magalhaes I.L.F."/>
            <person name="Oliveira U."/>
            <person name="Santos F.R."/>
            <person name="Vidigal T.H.D.A."/>
            <person name="Brescovit A.D."/>
            <person name="Santos A.J."/>
        </authorList>
    </citation>
    <scope>NUCLEOTIDE SEQUENCE</scope>
    <source>
        <tissue evidence="1">Shoot tissue taken approximately 20 cm above the soil surface</tissue>
    </source>
</reference>
<evidence type="ECO:0000313" key="1">
    <source>
        <dbReference type="EMBL" id="JAD23675.1"/>
    </source>
</evidence>
<proteinExistence type="predicted"/>
<protein>
    <submittedName>
        <fullName evidence="1">Uncharacterized protein</fullName>
    </submittedName>
</protein>
<reference evidence="1" key="2">
    <citation type="journal article" date="2015" name="Data Brief">
        <title>Shoot transcriptome of the giant reed, Arundo donax.</title>
        <authorList>
            <person name="Barrero R.A."/>
            <person name="Guerrero F.D."/>
            <person name="Moolhuijzen P."/>
            <person name="Goolsby J.A."/>
            <person name="Tidwell J."/>
            <person name="Bellgard S.E."/>
            <person name="Bellgard M.I."/>
        </authorList>
    </citation>
    <scope>NUCLEOTIDE SEQUENCE</scope>
    <source>
        <tissue evidence="1">Shoot tissue taken approximately 20 cm above the soil surface</tissue>
    </source>
</reference>